<gene>
    <name evidence="1" type="ORF">RQP53_03555</name>
</gene>
<dbReference type="InterPro" id="IPR014915">
    <property type="entry name" value="Phage_TLS_TfmB"/>
</dbReference>
<reference evidence="1" key="1">
    <citation type="submission" date="2023-09" db="EMBL/GenBank/DDBJ databases">
        <title>Paucibacter sp. APW11 Genome sequencing and assembly.</title>
        <authorList>
            <person name="Kim I."/>
        </authorList>
    </citation>
    <scope>NUCLEOTIDE SEQUENCE</scope>
    <source>
        <strain evidence="1">APW11</strain>
    </source>
</reference>
<accession>A0ABU3P6Y6</accession>
<dbReference type="RefSeq" id="WP_315648662.1">
    <property type="nucleotide sequence ID" value="NZ_JAVXZY010000001.1"/>
</dbReference>
<comment type="caution">
    <text evidence="1">The sequence shown here is derived from an EMBL/GenBank/DDBJ whole genome shotgun (WGS) entry which is preliminary data.</text>
</comment>
<evidence type="ECO:0000313" key="1">
    <source>
        <dbReference type="EMBL" id="MDT8998349.1"/>
    </source>
</evidence>
<dbReference type="EMBL" id="JAVXZY010000001">
    <property type="protein sequence ID" value="MDT8998349.1"/>
    <property type="molecule type" value="Genomic_DNA"/>
</dbReference>
<name>A0ABU3P6Y6_9BURK</name>
<protein>
    <submittedName>
        <fullName evidence="1">DUF1799 domain-containing protein</fullName>
    </submittedName>
</protein>
<evidence type="ECO:0000313" key="2">
    <source>
        <dbReference type="Proteomes" id="UP001246372"/>
    </source>
</evidence>
<dbReference type="Proteomes" id="UP001246372">
    <property type="component" value="Unassembled WGS sequence"/>
</dbReference>
<organism evidence="1 2">
    <name type="scientific">Roseateles aquae</name>
    <dbReference type="NCBI Taxonomy" id="3077235"/>
    <lineage>
        <taxon>Bacteria</taxon>
        <taxon>Pseudomonadati</taxon>
        <taxon>Pseudomonadota</taxon>
        <taxon>Betaproteobacteria</taxon>
        <taxon>Burkholderiales</taxon>
        <taxon>Sphaerotilaceae</taxon>
        <taxon>Roseateles</taxon>
    </lineage>
</organism>
<dbReference type="Pfam" id="PF08809">
    <property type="entry name" value="DUF1799"/>
    <property type="match status" value="1"/>
</dbReference>
<sequence>MWPENMHAVSLFLAMETQWVWVSSMAGACRVGLQYSSLSVVMPAIAAELPEHLQQAQPGRLLAQLRTLELAALEAMNAE</sequence>
<proteinExistence type="predicted"/>
<keyword evidence="2" id="KW-1185">Reference proteome</keyword>